<dbReference type="EMBL" id="BGPR01010780">
    <property type="protein sequence ID" value="GBN47974.1"/>
    <property type="molecule type" value="Genomic_DNA"/>
</dbReference>
<keyword evidence="2" id="KW-1185">Reference proteome</keyword>
<evidence type="ECO:0000313" key="2">
    <source>
        <dbReference type="Proteomes" id="UP000499080"/>
    </source>
</evidence>
<gene>
    <name evidence="1" type="ORF">AVEN_240496_1</name>
</gene>
<organism evidence="1 2">
    <name type="scientific">Araneus ventricosus</name>
    <name type="common">Orbweaver spider</name>
    <name type="synonym">Epeira ventricosa</name>
    <dbReference type="NCBI Taxonomy" id="182803"/>
    <lineage>
        <taxon>Eukaryota</taxon>
        <taxon>Metazoa</taxon>
        <taxon>Ecdysozoa</taxon>
        <taxon>Arthropoda</taxon>
        <taxon>Chelicerata</taxon>
        <taxon>Arachnida</taxon>
        <taxon>Araneae</taxon>
        <taxon>Araneomorphae</taxon>
        <taxon>Entelegynae</taxon>
        <taxon>Araneoidea</taxon>
        <taxon>Araneidae</taxon>
        <taxon>Araneus</taxon>
    </lineage>
</organism>
<evidence type="ECO:0000313" key="1">
    <source>
        <dbReference type="EMBL" id="GBN47974.1"/>
    </source>
</evidence>
<dbReference type="AlphaFoldDB" id="A0A4Y2P986"/>
<proteinExistence type="predicted"/>
<name>A0A4Y2P986_ARAVE</name>
<dbReference type="Proteomes" id="UP000499080">
    <property type="component" value="Unassembled WGS sequence"/>
</dbReference>
<reference evidence="1 2" key="1">
    <citation type="journal article" date="2019" name="Sci. Rep.">
        <title>Orb-weaving spider Araneus ventricosus genome elucidates the spidroin gene catalogue.</title>
        <authorList>
            <person name="Kono N."/>
            <person name="Nakamura H."/>
            <person name="Ohtoshi R."/>
            <person name="Moran D.A.P."/>
            <person name="Shinohara A."/>
            <person name="Yoshida Y."/>
            <person name="Fujiwara M."/>
            <person name="Mori M."/>
            <person name="Tomita M."/>
            <person name="Arakawa K."/>
        </authorList>
    </citation>
    <scope>NUCLEOTIDE SEQUENCE [LARGE SCALE GENOMIC DNA]</scope>
</reference>
<protein>
    <submittedName>
        <fullName evidence="1">Uncharacterized protein</fullName>
    </submittedName>
</protein>
<sequence>YKRNRKPCYPRPAKVSRVLNDSRCNSSSTEDGVLVAHHWVTARPLPKEVPTIIGGK</sequence>
<accession>A0A4Y2P986</accession>
<comment type="caution">
    <text evidence="1">The sequence shown here is derived from an EMBL/GenBank/DDBJ whole genome shotgun (WGS) entry which is preliminary data.</text>
</comment>
<feature type="non-terminal residue" evidence="1">
    <location>
        <position position="1"/>
    </location>
</feature>